<dbReference type="InterPro" id="IPR036866">
    <property type="entry name" value="RibonucZ/Hydroxyglut_hydro"/>
</dbReference>
<dbReference type="Gene3D" id="3.60.15.10">
    <property type="entry name" value="Ribonuclease Z/Hydroxyacylglutathione hydrolase-like"/>
    <property type="match status" value="1"/>
</dbReference>
<keyword evidence="4" id="KW-1185">Reference proteome</keyword>
<dbReference type="InterPro" id="IPR051682">
    <property type="entry name" value="Mito_Persulfide_Diox"/>
</dbReference>
<dbReference type="GO" id="GO:0070813">
    <property type="term" value="P:hydrogen sulfide metabolic process"/>
    <property type="evidence" value="ECO:0007669"/>
    <property type="project" value="TreeGrafter"/>
</dbReference>
<dbReference type="EC" id="3.-.-.-" evidence="3"/>
<dbReference type="KEGG" id="nfn:NFRAN_2652"/>
<evidence type="ECO:0000259" key="2">
    <source>
        <dbReference type="PROSITE" id="PS50206"/>
    </source>
</evidence>
<dbReference type="InterPro" id="IPR001279">
    <property type="entry name" value="Metallo-B-lactamas"/>
</dbReference>
<dbReference type="PANTHER" id="PTHR43084">
    <property type="entry name" value="PERSULFIDE DIOXYGENASE ETHE1"/>
    <property type="match status" value="1"/>
</dbReference>
<gene>
    <name evidence="3" type="primary">baeB</name>
    <name evidence="3" type="ORF">NFRAN_2652</name>
</gene>
<dbReference type="SUPFAM" id="SSF56281">
    <property type="entry name" value="Metallo-hydrolase/oxidoreductase"/>
    <property type="match status" value="1"/>
</dbReference>
<dbReference type="SMART" id="SM00849">
    <property type="entry name" value="Lactamase_B"/>
    <property type="match status" value="1"/>
</dbReference>
<accession>A0A484IH38</accession>
<dbReference type="GO" id="GO:0016787">
    <property type="term" value="F:hydrolase activity"/>
    <property type="evidence" value="ECO:0007669"/>
    <property type="project" value="UniProtKB-KW"/>
</dbReference>
<dbReference type="CDD" id="cd07724">
    <property type="entry name" value="POD-like_MBL-fold"/>
    <property type="match status" value="1"/>
</dbReference>
<dbReference type="GO" id="GO:0006749">
    <property type="term" value="P:glutathione metabolic process"/>
    <property type="evidence" value="ECO:0007669"/>
    <property type="project" value="InterPro"/>
</dbReference>
<reference evidence="3 4" key="1">
    <citation type="submission" date="2019-02" db="EMBL/GenBank/DDBJ databases">
        <authorList>
            <person name="Lehtovirta-Morley E L."/>
        </authorList>
    </citation>
    <scope>NUCLEOTIDE SEQUENCE [LARGE SCALE GENOMIC DNA]</scope>
    <source>
        <strain evidence="3">NFRAN1</strain>
    </source>
</reference>
<dbReference type="SMART" id="SM00450">
    <property type="entry name" value="RHOD"/>
    <property type="match status" value="1"/>
</dbReference>
<dbReference type="InterPro" id="IPR001763">
    <property type="entry name" value="Rhodanese-like_dom"/>
</dbReference>
<dbReference type="PROSITE" id="PS50206">
    <property type="entry name" value="RHODANESE_3"/>
    <property type="match status" value="1"/>
</dbReference>
<evidence type="ECO:0000313" key="3">
    <source>
        <dbReference type="EMBL" id="VFJ14974.1"/>
    </source>
</evidence>
<dbReference type="PANTHER" id="PTHR43084:SF1">
    <property type="entry name" value="PERSULFIDE DIOXYGENASE ETHE1, MITOCHONDRIAL"/>
    <property type="match status" value="1"/>
</dbReference>
<dbReference type="InterPro" id="IPR044528">
    <property type="entry name" value="POD-like_MBL-fold"/>
</dbReference>
<evidence type="ECO:0000256" key="1">
    <source>
        <dbReference type="ARBA" id="ARBA00022723"/>
    </source>
</evidence>
<dbReference type="Pfam" id="PF00753">
    <property type="entry name" value="Lactamase_B"/>
    <property type="match status" value="1"/>
</dbReference>
<dbReference type="GO" id="GO:0046872">
    <property type="term" value="F:metal ion binding"/>
    <property type="evidence" value="ECO:0007669"/>
    <property type="project" value="UniProtKB-KW"/>
</dbReference>
<name>A0A484IH38_9ARCH</name>
<keyword evidence="3" id="KW-0378">Hydrolase</keyword>
<protein>
    <submittedName>
        <fullName evidence="3">Putative polyketide biosynthesis zinc-dependent hydrolase BaeB</fullName>
        <ecNumber evidence="3">3.-.-.-</ecNumber>
    </submittedName>
</protein>
<dbReference type="GeneID" id="39421801"/>
<dbReference type="AlphaFoldDB" id="A0A484IH38"/>
<evidence type="ECO:0000313" key="4">
    <source>
        <dbReference type="Proteomes" id="UP000294299"/>
    </source>
</evidence>
<organism evidence="3 4">
    <name type="scientific">Candidatus Nitrosocosmicus franklandianus</name>
    <dbReference type="NCBI Taxonomy" id="1798806"/>
    <lineage>
        <taxon>Archaea</taxon>
        <taxon>Nitrososphaerota</taxon>
        <taxon>Nitrososphaeria</taxon>
        <taxon>Nitrososphaerales</taxon>
        <taxon>Nitrososphaeraceae</taxon>
        <taxon>Candidatus Nitrosocosmicus</taxon>
    </lineage>
</organism>
<dbReference type="Proteomes" id="UP000294299">
    <property type="component" value="Chromosome NFRAN"/>
</dbReference>
<dbReference type="OrthoDB" id="9180at2157"/>
<proteinExistence type="predicted"/>
<keyword evidence="1" id="KW-0479">Metal-binding</keyword>
<dbReference type="CDD" id="cd00158">
    <property type="entry name" value="RHOD"/>
    <property type="match status" value="1"/>
</dbReference>
<dbReference type="RefSeq" id="WP_134485022.1">
    <property type="nucleotide sequence ID" value="NZ_LR216287.1"/>
</dbReference>
<dbReference type="Pfam" id="PF00581">
    <property type="entry name" value="Rhodanese"/>
    <property type="match status" value="1"/>
</dbReference>
<dbReference type="Gene3D" id="3.40.250.10">
    <property type="entry name" value="Rhodanese-like domain"/>
    <property type="match status" value="1"/>
</dbReference>
<dbReference type="InterPro" id="IPR036873">
    <property type="entry name" value="Rhodanese-like_dom_sf"/>
</dbReference>
<dbReference type="EMBL" id="LR216287">
    <property type="protein sequence ID" value="VFJ14974.1"/>
    <property type="molecule type" value="Genomic_DNA"/>
</dbReference>
<dbReference type="SUPFAM" id="SSF52821">
    <property type="entry name" value="Rhodanese/Cell cycle control phosphatase"/>
    <property type="match status" value="1"/>
</dbReference>
<feature type="domain" description="Rhodanese" evidence="2">
    <location>
        <begin position="29"/>
        <end position="123"/>
    </location>
</feature>
<sequence>MLSNVGNSRKNNDNNLIIKPYELKKKMDDGDDFMILDVRTKQEHDMWSISYDKYRDSMLIPIDTLMSMESLKKLPKDKEIITYCAHGQRSSFAAMALSSMGYKVRTVEGGISEWSNIYDVTELEIEKTIPLRIWQIRRISKGCMSYVIASTEEKNAVVLDPTCSIDSVIDDLITNHQLKILNIIDTHMHADHLSGATKIALKYKAQLNISSVEKYVLEDLPAENHLVINRLNEGDKIRIGNGFYLEAIHSPGHTEGSMSFTLDLYNTTEGDNHKLDTTNNFRNHSLLIFTGDTIFVNGVGRPDLHNKAQEFTSNLYQTYSNKLFSLPDDTIVLPSHYSETFEHDKPIFNTLRSIKLKLGNITQSENSFSKYVLANIPLQPMNYDKIVKINKNLISCENVLFRDLEAGPNSCGIRT</sequence>
<dbReference type="GO" id="GO:0050313">
    <property type="term" value="F:sulfur dioxygenase activity"/>
    <property type="evidence" value="ECO:0007669"/>
    <property type="project" value="InterPro"/>
</dbReference>